<keyword evidence="1" id="KW-0805">Transcription regulation</keyword>
<dbReference type="PRINTS" id="PR00455">
    <property type="entry name" value="HTHTETR"/>
</dbReference>
<organism evidence="4 5">
    <name type="scientific">Niveispirillum cyanobacteriorum</name>
    <dbReference type="NCBI Taxonomy" id="1612173"/>
    <lineage>
        <taxon>Bacteria</taxon>
        <taxon>Pseudomonadati</taxon>
        <taxon>Pseudomonadota</taxon>
        <taxon>Alphaproteobacteria</taxon>
        <taxon>Rhodospirillales</taxon>
        <taxon>Azospirillaceae</taxon>
        <taxon>Niveispirillum</taxon>
    </lineage>
</organism>
<dbReference type="GO" id="GO:0000976">
    <property type="term" value="F:transcription cis-regulatory region binding"/>
    <property type="evidence" value="ECO:0007669"/>
    <property type="project" value="TreeGrafter"/>
</dbReference>
<dbReference type="GO" id="GO:0003700">
    <property type="term" value="F:DNA-binding transcription factor activity"/>
    <property type="evidence" value="ECO:0007669"/>
    <property type="project" value="TreeGrafter"/>
</dbReference>
<dbReference type="OrthoDB" id="9805134at2"/>
<gene>
    <name evidence="4" type="ORF">C0V82_23220</name>
</gene>
<evidence type="ECO:0000313" key="4">
    <source>
        <dbReference type="EMBL" id="AUN33286.1"/>
    </source>
</evidence>
<dbReference type="InterPro" id="IPR023772">
    <property type="entry name" value="DNA-bd_HTH_TetR-type_CS"/>
</dbReference>
<sequence>MQIKSSRRSNPVRTTEMRARLLETARKLFIENGFSATSTPAVVAGARVTRGALYHHFQDKQAIFQAVIEAESAAVAAAIEAVDAPDMSALQRLLAGAMAYIQAMREPGRVRLLLIDGPAVLGRDQMRQIEAQNGDASLRLGLQEAMMEGAITSLPLPVLASILSAMFERAAMEVAEGSNHTEVLSVIEALIKGLSGAMAAAAP</sequence>
<geneLocation type="plasmid" evidence="4 5">
    <name>unnamed1</name>
</geneLocation>
<evidence type="ECO:0000256" key="3">
    <source>
        <dbReference type="ARBA" id="ARBA00023163"/>
    </source>
</evidence>
<dbReference type="InterPro" id="IPR009057">
    <property type="entry name" value="Homeodomain-like_sf"/>
</dbReference>
<evidence type="ECO:0000313" key="5">
    <source>
        <dbReference type="Proteomes" id="UP000234752"/>
    </source>
</evidence>
<name>A0A2K9NKX0_9PROT</name>
<dbReference type="Pfam" id="PF21351">
    <property type="entry name" value="TetR_C_41"/>
    <property type="match status" value="1"/>
</dbReference>
<keyword evidence="2" id="KW-0238">DNA-binding</keyword>
<dbReference type="PROSITE" id="PS01081">
    <property type="entry name" value="HTH_TETR_1"/>
    <property type="match status" value="1"/>
</dbReference>
<keyword evidence="5" id="KW-1185">Reference proteome</keyword>
<reference evidence="4 5" key="1">
    <citation type="submission" date="2017-12" db="EMBL/GenBank/DDBJ databases">
        <title>Genomes of bacteria within cyanobacterial aggregates.</title>
        <authorList>
            <person name="Cai H."/>
        </authorList>
    </citation>
    <scope>NUCLEOTIDE SEQUENCE [LARGE SCALE GENOMIC DNA]</scope>
    <source>
        <strain evidence="4 5">TH16</strain>
        <plasmid evidence="4 5">unnamed1</plasmid>
    </source>
</reference>
<dbReference type="Pfam" id="PF00440">
    <property type="entry name" value="TetR_N"/>
    <property type="match status" value="1"/>
</dbReference>
<dbReference type="PANTHER" id="PTHR30055">
    <property type="entry name" value="HTH-TYPE TRANSCRIPTIONAL REGULATOR RUTR"/>
    <property type="match status" value="1"/>
</dbReference>
<dbReference type="KEGG" id="ncb:C0V82_23220"/>
<keyword evidence="4" id="KW-0614">Plasmid</keyword>
<dbReference type="EMBL" id="CP025613">
    <property type="protein sequence ID" value="AUN33286.1"/>
    <property type="molecule type" value="Genomic_DNA"/>
</dbReference>
<dbReference type="PROSITE" id="PS50977">
    <property type="entry name" value="HTH_TETR_2"/>
    <property type="match status" value="1"/>
</dbReference>
<dbReference type="InterPro" id="IPR049484">
    <property type="entry name" value="Rv0078-like_C"/>
</dbReference>
<dbReference type="InterPro" id="IPR001647">
    <property type="entry name" value="HTH_TetR"/>
</dbReference>
<dbReference type="InterPro" id="IPR050109">
    <property type="entry name" value="HTH-type_TetR-like_transc_reg"/>
</dbReference>
<evidence type="ECO:0000256" key="1">
    <source>
        <dbReference type="ARBA" id="ARBA00023015"/>
    </source>
</evidence>
<keyword evidence="3" id="KW-0804">Transcription</keyword>
<proteinExistence type="predicted"/>
<evidence type="ECO:0000256" key="2">
    <source>
        <dbReference type="ARBA" id="ARBA00023125"/>
    </source>
</evidence>
<dbReference type="Proteomes" id="UP000234752">
    <property type="component" value="Plasmid unnamed1"/>
</dbReference>
<dbReference type="Gene3D" id="1.10.357.10">
    <property type="entry name" value="Tetracycline Repressor, domain 2"/>
    <property type="match status" value="1"/>
</dbReference>
<dbReference type="SUPFAM" id="SSF46689">
    <property type="entry name" value="Homeodomain-like"/>
    <property type="match status" value="1"/>
</dbReference>
<accession>A0A2K9NKX0</accession>
<dbReference type="PANTHER" id="PTHR30055:SF234">
    <property type="entry name" value="HTH-TYPE TRANSCRIPTIONAL REGULATOR BETI"/>
    <property type="match status" value="1"/>
</dbReference>
<protein>
    <submittedName>
        <fullName evidence="4">TetR family transcriptional regulator</fullName>
    </submittedName>
</protein>
<dbReference type="AlphaFoldDB" id="A0A2K9NKX0"/>